<feature type="non-terminal residue" evidence="1">
    <location>
        <position position="73"/>
    </location>
</feature>
<keyword evidence="1" id="KW-0548">Nucleotidyltransferase</keyword>
<dbReference type="InterPro" id="IPR029044">
    <property type="entry name" value="Nucleotide-diphossugar_trans"/>
</dbReference>
<dbReference type="SUPFAM" id="SSF53448">
    <property type="entry name" value="Nucleotide-diphospho-sugar transferases"/>
    <property type="match status" value="1"/>
</dbReference>
<dbReference type="Gene3D" id="3.90.550.10">
    <property type="entry name" value="Spore Coat Polysaccharide Biosynthesis Protein SpsA, Chain A"/>
    <property type="match status" value="1"/>
</dbReference>
<sequence length="73" mass="7971">MPNALGIISFTSPAIFVRGISSYRPVAAFSYVGRYRLVDIPVSNMTNSGIQDIQVYTNGNPKVLFDHVGSGRH</sequence>
<dbReference type="EMBL" id="AMCI01002701">
    <property type="protein sequence ID" value="EJX02059.1"/>
    <property type="molecule type" value="Genomic_DNA"/>
</dbReference>
<dbReference type="GO" id="GO:0016779">
    <property type="term" value="F:nucleotidyltransferase activity"/>
    <property type="evidence" value="ECO:0007669"/>
    <property type="project" value="UniProtKB-KW"/>
</dbReference>
<keyword evidence="1" id="KW-0808">Transferase</keyword>
<accession>J9G5D9</accession>
<dbReference type="AlphaFoldDB" id="J9G5D9"/>
<gene>
    <name evidence="1" type="ORF">EVA_09836</name>
</gene>
<protein>
    <submittedName>
        <fullName evidence="1">Glucose-1-phosphate adenylyltransferase subunit GlgD</fullName>
    </submittedName>
</protein>
<reference evidence="1" key="1">
    <citation type="journal article" date="2012" name="PLoS ONE">
        <title>Gene sets for utilization of primary and secondary nutrition supplies in the distal gut of endangered iberian lynx.</title>
        <authorList>
            <person name="Alcaide M."/>
            <person name="Messina E."/>
            <person name="Richter M."/>
            <person name="Bargiela R."/>
            <person name="Peplies J."/>
            <person name="Huws S.A."/>
            <person name="Newbold C.J."/>
            <person name="Golyshin P.N."/>
            <person name="Simon M.A."/>
            <person name="Lopez G."/>
            <person name="Yakimov M.M."/>
            <person name="Ferrer M."/>
        </authorList>
    </citation>
    <scope>NUCLEOTIDE SEQUENCE</scope>
</reference>
<proteinExistence type="predicted"/>
<name>J9G5D9_9ZZZZ</name>
<organism evidence="1">
    <name type="scientific">gut metagenome</name>
    <dbReference type="NCBI Taxonomy" id="749906"/>
    <lineage>
        <taxon>unclassified sequences</taxon>
        <taxon>metagenomes</taxon>
        <taxon>organismal metagenomes</taxon>
    </lineage>
</organism>
<evidence type="ECO:0000313" key="1">
    <source>
        <dbReference type="EMBL" id="EJX02059.1"/>
    </source>
</evidence>
<comment type="caution">
    <text evidence="1">The sequence shown here is derived from an EMBL/GenBank/DDBJ whole genome shotgun (WGS) entry which is preliminary data.</text>
</comment>